<dbReference type="Proteomes" id="UP000594468">
    <property type="component" value="Chromosome"/>
</dbReference>
<dbReference type="AlphaFoldDB" id="A0A7S8IDF0"/>
<evidence type="ECO:0000313" key="2">
    <source>
        <dbReference type="Proteomes" id="UP000594468"/>
    </source>
</evidence>
<gene>
    <name evidence="1" type="ORF">G4Y79_16515</name>
</gene>
<dbReference type="InterPro" id="IPR010982">
    <property type="entry name" value="Lambda_DNA-bd_dom_sf"/>
</dbReference>
<evidence type="ECO:0000313" key="1">
    <source>
        <dbReference type="EMBL" id="QPC81299.1"/>
    </source>
</evidence>
<dbReference type="Gene3D" id="1.10.260.40">
    <property type="entry name" value="lambda repressor-like DNA-binding domains"/>
    <property type="match status" value="1"/>
</dbReference>
<sequence>MHRIQKLLQDECVDVLSFGDALSDILYEKDLTQSMFAQQIGYSDSVVSRLITKPSLPRWVNYQQIARIAHILECTESQTGRLVAAFICTVMKMQGLNDEKI</sequence>
<organism evidence="1 2">
    <name type="scientific">Phototrophicus methaneseepsis</name>
    <dbReference type="NCBI Taxonomy" id="2710758"/>
    <lineage>
        <taxon>Bacteria</taxon>
        <taxon>Bacillati</taxon>
        <taxon>Chloroflexota</taxon>
        <taxon>Candidatus Thermofontia</taxon>
        <taxon>Phototrophicales</taxon>
        <taxon>Phototrophicaceae</taxon>
        <taxon>Phototrophicus</taxon>
    </lineage>
</organism>
<dbReference type="GO" id="GO:0003677">
    <property type="term" value="F:DNA binding"/>
    <property type="evidence" value="ECO:0007669"/>
    <property type="project" value="InterPro"/>
</dbReference>
<accession>A0A7S8IDF0</accession>
<proteinExistence type="predicted"/>
<name>A0A7S8IDF0_9CHLR</name>
<dbReference type="EMBL" id="CP062983">
    <property type="protein sequence ID" value="QPC81299.1"/>
    <property type="molecule type" value="Genomic_DNA"/>
</dbReference>
<protein>
    <submittedName>
        <fullName evidence="1">Helix-turn-helix domain-containing protein</fullName>
    </submittedName>
</protein>
<keyword evidence="2" id="KW-1185">Reference proteome</keyword>
<reference evidence="1 2" key="1">
    <citation type="submission" date="2020-02" db="EMBL/GenBank/DDBJ databases">
        <authorList>
            <person name="Zheng R.K."/>
            <person name="Sun C.M."/>
        </authorList>
    </citation>
    <scope>NUCLEOTIDE SEQUENCE [LARGE SCALE GENOMIC DNA]</scope>
    <source>
        <strain evidence="2">rifampicinis</strain>
    </source>
</reference>
<dbReference type="RefSeq" id="WP_195169372.1">
    <property type="nucleotide sequence ID" value="NZ_CP062983.1"/>
</dbReference>
<dbReference type="KEGG" id="pmet:G4Y79_16515"/>
<dbReference type="SUPFAM" id="SSF47413">
    <property type="entry name" value="lambda repressor-like DNA-binding domains"/>
    <property type="match status" value="1"/>
</dbReference>